<dbReference type="EMBL" id="CP031388">
    <property type="protein sequence ID" value="QPH04835.1"/>
    <property type="molecule type" value="Genomic_DNA"/>
</dbReference>
<evidence type="ECO:0000313" key="1">
    <source>
        <dbReference type="EMBL" id="QPH04835.1"/>
    </source>
</evidence>
<dbReference type="Proteomes" id="UP000594364">
    <property type="component" value="Chromosome 4"/>
</dbReference>
<dbReference type="OrthoDB" id="420564at2759"/>
<gene>
    <name evidence="1" type="ORF">C2857_002179</name>
</gene>
<protein>
    <submittedName>
        <fullName evidence="1">Uncharacterized protein</fullName>
    </submittedName>
</protein>
<evidence type="ECO:0000313" key="2">
    <source>
        <dbReference type="Proteomes" id="UP000594364"/>
    </source>
</evidence>
<proteinExistence type="predicted"/>
<reference evidence="1 2" key="1">
    <citation type="journal article" date="2018" name="PLoS Genet.">
        <title>Repeat elements organise 3D genome structure and mediate transcription in the filamentous fungus Epichloe festucae.</title>
        <authorList>
            <person name="Winter D.J."/>
            <person name="Ganley A.R.D."/>
            <person name="Young C.A."/>
            <person name="Liachko I."/>
            <person name="Schardl C.L."/>
            <person name="Dupont P.Y."/>
            <person name="Berry D."/>
            <person name="Ram A."/>
            <person name="Scott B."/>
            <person name="Cox M.P."/>
        </authorList>
    </citation>
    <scope>NUCLEOTIDE SEQUENCE [LARGE SCALE GENOMIC DNA]</scope>
    <source>
        <strain evidence="1 2">Fl1</strain>
    </source>
</reference>
<dbReference type="AlphaFoldDB" id="A0A7S9KUH1"/>
<keyword evidence="2" id="KW-1185">Reference proteome</keyword>
<sequence length="114" mass="13114">MPPDLKDYQSLCESFRASEVDVLQGRQVRDLMSDLRRGKEDWDLDGGRRIAGCKTIARDTAFQLIYAFVQGYNGDGNAAYNATVFVVSHFRIFGHRIRKMVRVAFEYKFTPSVR</sequence>
<name>A0A7S9KUH1_EPIFF</name>
<organism evidence="1 2">
    <name type="scientific">Epichloe festucae (strain Fl1)</name>
    <dbReference type="NCBI Taxonomy" id="877507"/>
    <lineage>
        <taxon>Eukaryota</taxon>
        <taxon>Fungi</taxon>
        <taxon>Dikarya</taxon>
        <taxon>Ascomycota</taxon>
        <taxon>Pezizomycotina</taxon>
        <taxon>Sordariomycetes</taxon>
        <taxon>Hypocreomycetidae</taxon>
        <taxon>Hypocreales</taxon>
        <taxon>Clavicipitaceae</taxon>
        <taxon>Epichloe</taxon>
    </lineage>
</organism>
<accession>A0A7S9KUH1</accession>